<gene>
    <name evidence="1" type="ORF">HPB51_015829</name>
</gene>
<reference evidence="1" key="1">
    <citation type="journal article" date="2020" name="Cell">
        <title>Large-Scale Comparative Analyses of Tick Genomes Elucidate Their Genetic Diversity and Vector Capacities.</title>
        <authorList>
            <consortium name="Tick Genome and Microbiome Consortium (TIGMIC)"/>
            <person name="Jia N."/>
            <person name="Wang J."/>
            <person name="Shi W."/>
            <person name="Du L."/>
            <person name="Sun Y."/>
            <person name="Zhan W."/>
            <person name="Jiang J.F."/>
            <person name="Wang Q."/>
            <person name="Zhang B."/>
            <person name="Ji P."/>
            <person name="Bell-Sakyi L."/>
            <person name="Cui X.M."/>
            <person name="Yuan T.T."/>
            <person name="Jiang B.G."/>
            <person name="Yang W.F."/>
            <person name="Lam T.T."/>
            <person name="Chang Q.C."/>
            <person name="Ding S.J."/>
            <person name="Wang X.J."/>
            <person name="Zhu J.G."/>
            <person name="Ruan X.D."/>
            <person name="Zhao L."/>
            <person name="Wei J.T."/>
            <person name="Ye R.Z."/>
            <person name="Que T.C."/>
            <person name="Du C.H."/>
            <person name="Zhou Y.H."/>
            <person name="Cheng J.X."/>
            <person name="Dai P.F."/>
            <person name="Guo W.B."/>
            <person name="Han X.H."/>
            <person name="Huang E.J."/>
            <person name="Li L.F."/>
            <person name="Wei W."/>
            <person name="Gao Y.C."/>
            <person name="Liu J.Z."/>
            <person name="Shao H.Z."/>
            <person name="Wang X."/>
            <person name="Wang C.C."/>
            <person name="Yang T.C."/>
            <person name="Huo Q.B."/>
            <person name="Li W."/>
            <person name="Chen H.Y."/>
            <person name="Chen S.E."/>
            <person name="Zhou L.G."/>
            <person name="Ni X.B."/>
            <person name="Tian J.H."/>
            <person name="Sheng Y."/>
            <person name="Liu T."/>
            <person name="Pan Y.S."/>
            <person name="Xia L.Y."/>
            <person name="Li J."/>
            <person name="Zhao F."/>
            <person name="Cao W.C."/>
        </authorList>
    </citation>
    <scope>NUCLEOTIDE SEQUENCE</scope>
    <source>
        <strain evidence="1">Rmic-2018</strain>
    </source>
</reference>
<dbReference type="EMBL" id="JABSTU010000001">
    <property type="protein sequence ID" value="KAH8041467.1"/>
    <property type="molecule type" value="Genomic_DNA"/>
</dbReference>
<protein>
    <submittedName>
        <fullName evidence="1">Uncharacterized protein</fullName>
    </submittedName>
</protein>
<dbReference type="AlphaFoldDB" id="A0A9J6F473"/>
<keyword evidence="2" id="KW-1185">Reference proteome</keyword>
<evidence type="ECO:0000313" key="1">
    <source>
        <dbReference type="EMBL" id="KAH8041467.1"/>
    </source>
</evidence>
<comment type="caution">
    <text evidence="1">The sequence shown here is derived from an EMBL/GenBank/DDBJ whole genome shotgun (WGS) entry which is preliminary data.</text>
</comment>
<accession>A0A9J6F473</accession>
<dbReference type="Proteomes" id="UP000821866">
    <property type="component" value="Chromosome 1"/>
</dbReference>
<evidence type="ECO:0000313" key="2">
    <source>
        <dbReference type="Proteomes" id="UP000821866"/>
    </source>
</evidence>
<organism evidence="1 2">
    <name type="scientific">Rhipicephalus microplus</name>
    <name type="common">Cattle tick</name>
    <name type="synonym">Boophilus microplus</name>
    <dbReference type="NCBI Taxonomy" id="6941"/>
    <lineage>
        <taxon>Eukaryota</taxon>
        <taxon>Metazoa</taxon>
        <taxon>Ecdysozoa</taxon>
        <taxon>Arthropoda</taxon>
        <taxon>Chelicerata</taxon>
        <taxon>Arachnida</taxon>
        <taxon>Acari</taxon>
        <taxon>Parasitiformes</taxon>
        <taxon>Ixodida</taxon>
        <taxon>Ixodoidea</taxon>
        <taxon>Ixodidae</taxon>
        <taxon>Rhipicephalinae</taxon>
        <taxon>Rhipicephalus</taxon>
        <taxon>Boophilus</taxon>
    </lineage>
</organism>
<sequence length="137" mass="16172">MSSNRLIVSFKCWAGHRTHVPSDIFESVRKNKFALNRAVEFVLQRREDRHSAKCLELFCRWSCLTSHLTEVARMSDDEARREEASAELRLREKYFVLTGIIRRSVVCWRNDVTQVDALNPDCWQANARYLRITNVRL</sequence>
<name>A0A9J6F473_RHIMP</name>
<proteinExistence type="predicted"/>
<reference evidence="1" key="2">
    <citation type="submission" date="2021-09" db="EMBL/GenBank/DDBJ databases">
        <authorList>
            <person name="Jia N."/>
            <person name="Wang J."/>
            <person name="Shi W."/>
            <person name="Du L."/>
            <person name="Sun Y."/>
            <person name="Zhan W."/>
            <person name="Jiang J."/>
            <person name="Wang Q."/>
            <person name="Zhang B."/>
            <person name="Ji P."/>
            <person name="Sakyi L.B."/>
            <person name="Cui X."/>
            <person name="Yuan T."/>
            <person name="Jiang B."/>
            <person name="Yang W."/>
            <person name="Lam T.T.-Y."/>
            <person name="Chang Q."/>
            <person name="Ding S."/>
            <person name="Wang X."/>
            <person name="Zhu J."/>
            <person name="Ruan X."/>
            <person name="Zhao L."/>
            <person name="Wei J."/>
            <person name="Que T."/>
            <person name="Du C."/>
            <person name="Cheng J."/>
            <person name="Dai P."/>
            <person name="Han X."/>
            <person name="Huang E."/>
            <person name="Gao Y."/>
            <person name="Liu J."/>
            <person name="Shao H."/>
            <person name="Ye R."/>
            <person name="Li L."/>
            <person name="Wei W."/>
            <person name="Wang X."/>
            <person name="Wang C."/>
            <person name="Huo Q."/>
            <person name="Li W."/>
            <person name="Guo W."/>
            <person name="Chen H."/>
            <person name="Chen S."/>
            <person name="Zhou L."/>
            <person name="Zhou L."/>
            <person name="Ni X."/>
            <person name="Tian J."/>
            <person name="Zhou Y."/>
            <person name="Sheng Y."/>
            <person name="Liu T."/>
            <person name="Pan Y."/>
            <person name="Xia L."/>
            <person name="Li J."/>
            <person name="Zhao F."/>
            <person name="Cao W."/>
        </authorList>
    </citation>
    <scope>NUCLEOTIDE SEQUENCE</scope>
    <source>
        <strain evidence="1">Rmic-2018</strain>
        <tissue evidence="1">Larvae</tissue>
    </source>
</reference>